<comment type="caution">
    <text evidence="2">The sequence shown here is derived from an EMBL/GenBank/DDBJ whole genome shotgun (WGS) entry which is preliminary data.</text>
</comment>
<evidence type="ECO:0000313" key="2">
    <source>
        <dbReference type="EMBL" id="GEP58366.1"/>
    </source>
</evidence>
<name>A0A512NHG9_9HYPH</name>
<feature type="transmembrane region" description="Helical" evidence="1">
    <location>
        <begin position="52"/>
        <end position="76"/>
    </location>
</feature>
<dbReference type="GO" id="GO:0005886">
    <property type="term" value="C:plasma membrane"/>
    <property type="evidence" value="ECO:0007669"/>
    <property type="project" value="TreeGrafter"/>
</dbReference>
<feature type="transmembrane region" description="Helical" evidence="1">
    <location>
        <begin position="219"/>
        <end position="241"/>
    </location>
</feature>
<dbReference type="RefSeq" id="WP_170303397.1">
    <property type="nucleotide sequence ID" value="NZ_BKAJ01000099.1"/>
</dbReference>
<organism evidence="2 3">
    <name type="scientific">Reyranella soli</name>
    <dbReference type="NCBI Taxonomy" id="1230389"/>
    <lineage>
        <taxon>Bacteria</taxon>
        <taxon>Pseudomonadati</taxon>
        <taxon>Pseudomonadota</taxon>
        <taxon>Alphaproteobacteria</taxon>
        <taxon>Hyphomicrobiales</taxon>
        <taxon>Reyranellaceae</taxon>
        <taxon>Reyranella</taxon>
    </lineage>
</organism>
<dbReference type="Proteomes" id="UP000321058">
    <property type="component" value="Unassembled WGS sequence"/>
</dbReference>
<feature type="transmembrane region" description="Helical" evidence="1">
    <location>
        <begin position="151"/>
        <end position="171"/>
    </location>
</feature>
<feature type="transmembrane region" description="Helical" evidence="1">
    <location>
        <begin position="24"/>
        <end position="40"/>
    </location>
</feature>
<gene>
    <name evidence="2" type="ORF">RSO01_55320</name>
</gene>
<keyword evidence="1" id="KW-0472">Membrane</keyword>
<dbReference type="PANTHER" id="PTHR30354:SF11">
    <property type="entry name" value="PERMEASE"/>
    <property type="match status" value="1"/>
</dbReference>
<dbReference type="Pfam" id="PF02447">
    <property type="entry name" value="GntP_permease"/>
    <property type="match status" value="1"/>
</dbReference>
<accession>A0A512NHG9</accession>
<dbReference type="GO" id="GO:0015128">
    <property type="term" value="F:gluconate transmembrane transporter activity"/>
    <property type="evidence" value="ECO:0007669"/>
    <property type="project" value="InterPro"/>
</dbReference>
<sequence>MLLASLLLPLAVISIVLLVQRLHLPAFLAIMATVVVYGIAADMTFMSVGKAFGLGFTAAIEQVGLLVVAGALVASLVLREPLGTGTSAAAGALAGLGASAAGGLALLQPAGQDAPRRALGLALTLLAFAALATPSPLAVAAASVMKIPPRSLAVVGLPLAVIAALLGWWFVSRQVPASKTPGRGSWAWLAVAIPIALLILQAVAQMPSEPLGKGGAREFYIGISKPLMLAAIAITVGVLFAGRWQPSALAGRGWAPLLLAVGAAGGLSRVFDETGMAELLAEYALHPRYGILTPFLAAAIVKTMQGNSLTAILTASGMVEPMLPALGLDSTMGRTLAAAAVGAGSMAICHLNDPFFWIAASMARLSPGRALYVISLGSVVMAVGALVVLAALRQFL</sequence>
<dbReference type="EMBL" id="BKAJ01000099">
    <property type="protein sequence ID" value="GEP58366.1"/>
    <property type="molecule type" value="Genomic_DNA"/>
</dbReference>
<feature type="transmembrane region" description="Helical" evidence="1">
    <location>
        <begin position="88"/>
        <end position="107"/>
    </location>
</feature>
<proteinExistence type="predicted"/>
<feature type="transmembrane region" description="Helical" evidence="1">
    <location>
        <begin position="253"/>
        <end position="271"/>
    </location>
</feature>
<evidence type="ECO:0000256" key="1">
    <source>
        <dbReference type="SAM" id="Phobius"/>
    </source>
</evidence>
<dbReference type="PANTHER" id="PTHR30354">
    <property type="entry name" value="GNT FAMILY GLUCONATE TRANSPORTER"/>
    <property type="match status" value="1"/>
</dbReference>
<reference evidence="2 3" key="1">
    <citation type="submission" date="2019-07" db="EMBL/GenBank/DDBJ databases">
        <title>Whole genome shotgun sequence of Reyranella soli NBRC 108950.</title>
        <authorList>
            <person name="Hosoyama A."/>
            <person name="Uohara A."/>
            <person name="Ohji S."/>
            <person name="Ichikawa N."/>
        </authorList>
    </citation>
    <scope>NUCLEOTIDE SEQUENCE [LARGE SCALE GENOMIC DNA]</scope>
    <source>
        <strain evidence="2 3">NBRC 108950</strain>
    </source>
</reference>
<feature type="transmembrane region" description="Helical" evidence="1">
    <location>
        <begin position="119"/>
        <end position="145"/>
    </location>
</feature>
<evidence type="ECO:0000313" key="3">
    <source>
        <dbReference type="Proteomes" id="UP000321058"/>
    </source>
</evidence>
<keyword evidence="3" id="KW-1185">Reference proteome</keyword>
<feature type="transmembrane region" description="Helical" evidence="1">
    <location>
        <begin position="370"/>
        <end position="392"/>
    </location>
</feature>
<protein>
    <recommendedName>
        <fullName evidence="4">Gluconate transporter</fullName>
    </recommendedName>
</protein>
<feature type="transmembrane region" description="Helical" evidence="1">
    <location>
        <begin position="183"/>
        <end position="204"/>
    </location>
</feature>
<evidence type="ECO:0008006" key="4">
    <source>
        <dbReference type="Google" id="ProtNLM"/>
    </source>
</evidence>
<dbReference type="InterPro" id="IPR003474">
    <property type="entry name" value="Glcn_transporter"/>
</dbReference>
<keyword evidence="1" id="KW-1133">Transmembrane helix</keyword>
<keyword evidence="1" id="KW-0812">Transmembrane</keyword>
<dbReference type="AlphaFoldDB" id="A0A512NHG9"/>
<feature type="transmembrane region" description="Helical" evidence="1">
    <location>
        <begin position="336"/>
        <end position="358"/>
    </location>
</feature>